<protein>
    <submittedName>
        <fullName evidence="2">Uncharacterized protein</fullName>
    </submittedName>
</protein>
<dbReference type="OrthoDB" id="1069025at2759"/>
<evidence type="ECO:0000313" key="2">
    <source>
        <dbReference type="EMBL" id="KAG7580255.1"/>
    </source>
</evidence>
<dbReference type="EMBL" id="JAEFBJ010000008">
    <property type="protein sequence ID" value="KAG7580255.1"/>
    <property type="molecule type" value="Genomic_DNA"/>
</dbReference>
<sequence>MDPQTQNTSLPRVQNVEKGVSDLELGEGVMEKLVSPSGEDMNSRAQLNVKENRKNVTTGVTSFYSRISFYSVATLVVITILVGSIFVLWFDTRNVGTLHKLLYVFLSAATIPYIGLLFICLCNDVPVPSYRLGAEGRFGIYLATMVVIYCISYSIEDFDVMMEVSFLAIMSITGAVAIVQLHSPAEDLNSSRTTFILFLGTMSAILGCVAKDSWMSLSGSLCFFMVVMCLIKINCLAADHFEEQQRERRRRRHRHPDCSKDVGE</sequence>
<feature type="transmembrane region" description="Helical" evidence="1">
    <location>
        <begin position="216"/>
        <end position="241"/>
    </location>
</feature>
<keyword evidence="1" id="KW-0472">Membrane</keyword>
<keyword evidence="1" id="KW-0812">Transmembrane</keyword>
<dbReference type="Proteomes" id="UP000694251">
    <property type="component" value="Chromosome 8"/>
</dbReference>
<organism evidence="2 3">
    <name type="scientific">Arabidopsis suecica</name>
    <name type="common">Swedish thale-cress</name>
    <name type="synonym">Cardaminopsis suecica</name>
    <dbReference type="NCBI Taxonomy" id="45249"/>
    <lineage>
        <taxon>Eukaryota</taxon>
        <taxon>Viridiplantae</taxon>
        <taxon>Streptophyta</taxon>
        <taxon>Embryophyta</taxon>
        <taxon>Tracheophyta</taxon>
        <taxon>Spermatophyta</taxon>
        <taxon>Magnoliopsida</taxon>
        <taxon>eudicotyledons</taxon>
        <taxon>Gunneridae</taxon>
        <taxon>Pentapetalae</taxon>
        <taxon>rosids</taxon>
        <taxon>malvids</taxon>
        <taxon>Brassicales</taxon>
        <taxon>Brassicaceae</taxon>
        <taxon>Camelineae</taxon>
        <taxon>Arabidopsis</taxon>
    </lineage>
</organism>
<feature type="transmembrane region" description="Helical" evidence="1">
    <location>
        <begin position="138"/>
        <end position="155"/>
    </location>
</feature>
<keyword evidence="1" id="KW-1133">Transmembrane helix</keyword>
<comment type="caution">
    <text evidence="2">The sequence shown here is derived from an EMBL/GenBank/DDBJ whole genome shotgun (WGS) entry which is preliminary data.</text>
</comment>
<feature type="transmembrane region" description="Helical" evidence="1">
    <location>
        <begin position="193"/>
        <end position="210"/>
    </location>
</feature>
<name>A0A8T2B0K0_ARASU</name>
<proteinExistence type="predicted"/>
<reference evidence="2 3" key="1">
    <citation type="submission" date="2020-12" db="EMBL/GenBank/DDBJ databases">
        <title>Concerted genomic and epigenomic changes stabilize Arabidopsis allopolyploids.</title>
        <authorList>
            <person name="Chen Z."/>
        </authorList>
    </citation>
    <scope>NUCLEOTIDE SEQUENCE [LARGE SCALE GENOMIC DNA]</scope>
    <source>
        <strain evidence="2">As9502</strain>
        <tissue evidence="2">Leaf</tissue>
    </source>
</reference>
<evidence type="ECO:0000256" key="1">
    <source>
        <dbReference type="SAM" id="Phobius"/>
    </source>
</evidence>
<evidence type="ECO:0000313" key="3">
    <source>
        <dbReference type="Proteomes" id="UP000694251"/>
    </source>
</evidence>
<dbReference type="EMBL" id="JAEFBJ010000008">
    <property type="protein sequence ID" value="KAG7580254.1"/>
    <property type="molecule type" value="Genomic_DNA"/>
</dbReference>
<keyword evidence="3" id="KW-1185">Reference proteome</keyword>
<accession>A0A8T2B0K0</accession>
<feature type="transmembrane region" description="Helical" evidence="1">
    <location>
        <begin position="161"/>
        <end position="181"/>
    </location>
</feature>
<dbReference type="AlphaFoldDB" id="A0A8T2B0K0"/>
<gene>
    <name evidence="2" type="ORF">ISN44_As08g000700</name>
</gene>
<feature type="transmembrane region" description="Helical" evidence="1">
    <location>
        <begin position="69"/>
        <end position="90"/>
    </location>
</feature>
<feature type="transmembrane region" description="Helical" evidence="1">
    <location>
        <begin position="102"/>
        <end position="126"/>
    </location>
</feature>